<proteinExistence type="predicted"/>
<dbReference type="SUPFAM" id="SSF56300">
    <property type="entry name" value="Metallo-dependent phosphatases"/>
    <property type="match status" value="1"/>
</dbReference>
<accession>A0A7S4SJT9</accession>
<sequence>MADSPLMTDSPRSNGCLVRFIGRRRIRDGSLERVVMGLKAVLAPWLLLDLLRARRARRSWAECLLQLYSLGHPACAGALPRPLSARSGSVRFVCISDTHMQHGKLPPLPPGDILVHCGDFTNFGSLAEVKQFARWFGQQPHAVKIAVPGNHDMIMDEGYYDDYWGDWSSRKESHREAVVEFTSRGVRLLVDASMEVLDLRVHGSPWVPRYAPWQTAFNREVTAMEEVWRAVPTAVDVLLTHTPPRGRGDLEEGGRRAGCPYLARRVAELRPKLHVFGHVHSDYGLFPPGPDGADCTTSVNAACVSGGYFVGGRGAIAVDVPRSDG</sequence>
<protein>
    <recommendedName>
        <fullName evidence="1">Calcineurin-like phosphoesterase domain-containing protein</fullName>
    </recommendedName>
</protein>
<evidence type="ECO:0000313" key="2">
    <source>
        <dbReference type="EMBL" id="CAE4647932.1"/>
    </source>
</evidence>
<dbReference type="InterPro" id="IPR029052">
    <property type="entry name" value="Metallo-depent_PP-like"/>
</dbReference>
<evidence type="ECO:0000259" key="1">
    <source>
        <dbReference type="Pfam" id="PF00149"/>
    </source>
</evidence>
<dbReference type="CDD" id="cd07379">
    <property type="entry name" value="MPP_239FB"/>
    <property type="match status" value="1"/>
</dbReference>
<gene>
    <name evidence="2" type="ORF">AMON00008_LOCUS51298</name>
</gene>
<dbReference type="AlphaFoldDB" id="A0A7S4SJT9"/>
<name>A0A7S4SJT9_9DINO</name>
<dbReference type="PANTHER" id="PTHR12905">
    <property type="entry name" value="METALLOPHOSPHOESTERASE"/>
    <property type="match status" value="1"/>
</dbReference>
<dbReference type="Pfam" id="PF00149">
    <property type="entry name" value="Metallophos"/>
    <property type="match status" value="1"/>
</dbReference>
<reference evidence="2" key="1">
    <citation type="submission" date="2021-01" db="EMBL/GenBank/DDBJ databases">
        <authorList>
            <person name="Corre E."/>
            <person name="Pelletier E."/>
            <person name="Niang G."/>
            <person name="Scheremetjew M."/>
            <person name="Finn R."/>
            <person name="Kale V."/>
            <person name="Holt S."/>
            <person name="Cochrane G."/>
            <person name="Meng A."/>
            <person name="Brown T."/>
            <person name="Cohen L."/>
        </authorList>
    </citation>
    <scope>NUCLEOTIDE SEQUENCE</scope>
    <source>
        <strain evidence="2">CCMP3105</strain>
    </source>
</reference>
<dbReference type="InterPro" id="IPR004843">
    <property type="entry name" value="Calcineurin-like_PHP"/>
</dbReference>
<dbReference type="PANTHER" id="PTHR12905:SF0">
    <property type="entry name" value="CALCINEURIN-LIKE PHOSPHOESTERASE DOMAIN-CONTAINING PROTEIN"/>
    <property type="match status" value="1"/>
</dbReference>
<dbReference type="EMBL" id="HBNR01072369">
    <property type="protein sequence ID" value="CAE4647932.1"/>
    <property type="molecule type" value="Transcribed_RNA"/>
</dbReference>
<feature type="domain" description="Calcineurin-like phosphoesterase" evidence="1">
    <location>
        <begin position="91"/>
        <end position="281"/>
    </location>
</feature>
<dbReference type="Gene3D" id="3.60.21.10">
    <property type="match status" value="1"/>
</dbReference>
<dbReference type="GO" id="GO:0016787">
    <property type="term" value="F:hydrolase activity"/>
    <property type="evidence" value="ECO:0007669"/>
    <property type="project" value="InterPro"/>
</dbReference>
<organism evidence="2">
    <name type="scientific">Alexandrium monilatum</name>
    <dbReference type="NCBI Taxonomy" id="311494"/>
    <lineage>
        <taxon>Eukaryota</taxon>
        <taxon>Sar</taxon>
        <taxon>Alveolata</taxon>
        <taxon>Dinophyceae</taxon>
        <taxon>Gonyaulacales</taxon>
        <taxon>Pyrocystaceae</taxon>
        <taxon>Alexandrium</taxon>
    </lineage>
</organism>
<dbReference type="InterPro" id="IPR051693">
    <property type="entry name" value="UPF0046_metallophosphoest"/>
</dbReference>